<accession>A0A6G1GWR2</accession>
<feature type="region of interest" description="Disordered" evidence="1">
    <location>
        <begin position="286"/>
        <end position="333"/>
    </location>
</feature>
<evidence type="ECO:0000313" key="2">
    <source>
        <dbReference type="EMBL" id="KAF1985210.1"/>
    </source>
</evidence>
<name>A0A6G1GWR2_9PEZI</name>
<reference evidence="2" key="1">
    <citation type="journal article" date="2020" name="Stud. Mycol.">
        <title>101 Dothideomycetes genomes: a test case for predicting lifestyles and emergence of pathogens.</title>
        <authorList>
            <person name="Haridas S."/>
            <person name="Albert R."/>
            <person name="Binder M."/>
            <person name="Bloem J."/>
            <person name="Labutti K."/>
            <person name="Salamov A."/>
            <person name="Andreopoulos B."/>
            <person name="Baker S."/>
            <person name="Barry K."/>
            <person name="Bills G."/>
            <person name="Bluhm B."/>
            <person name="Cannon C."/>
            <person name="Castanera R."/>
            <person name="Culley D."/>
            <person name="Daum C."/>
            <person name="Ezra D."/>
            <person name="Gonzalez J."/>
            <person name="Henrissat B."/>
            <person name="Kuo A."/>
            <person name="Liang C."/>
            <person name="Lipzen A."/>
            <person name="Lutzoni F."/>
            <person name="Magnuson J."/>
            <person name="Mondo S."/>
            <person name="Nolan M."/>
            <person name="Ohm R."/>
            <person name="Pangilinan J."/>
            <person name="Park H.-J."/>
            <person name="Ramirez L."/>
            <person name="Alfaro M."/>
            <person name="Sun H."/>
            <person name="Tritt A."/>
            <person name="Yoshinaga Y."/>
            <person name="Zwiers L.-H."/>
            <person name="Turgeon B."/>
            <person name="Goodwin S."/>
            <person name="Spatafora J."/>
            <person name="Crous P."/>
            <person name="Grigoriev I."/>
        </authorList>
    </citation>
    <scope>NUCLEOTIDE SEQUENCE</scope>
    <source>
        <strain evidence="2">CBS 113979</strain>
    </source>
</reference>
<protein>
    <submittedName>
        <fullName evidence="2">Uncharacterized protein</fullName>
    </submittedName>
</protein>
<proteinExistence type="predicted"/>
<evidence type="ECO:0000313" key="3">
    <source>
        <dbReference type="Proteomes" id="UP000800041"/>
    </source>
</evidence>
<organism evidence="2 3">
    <name type="scientific">Aulographum hederae CBS 113979</name>
    <dbReference type="NCBI Taxonomy" id="1176131"/>
    <lineage>
        <taxon>Eukaryota</taxon>
        <taxon>Fungi</taxon>
        <taxon>Dikarya</taxon>
        <taxon>Ascomycota</taxon>
        <taxon>Pezizomycotina</taxon>
        <taxon>Dothideomycetes</taxon>
        <taxon>Pleosporomycetidae</taxon>
        <taxon>Aulographales</taxon>
        <taxon>Aulographaceae</taxon>
    </lineage>
</organism>
<dbReference type="AlphaFoldDB" id="A0A6G1GWR2"/>
<sequence length="529" mass="56382">MSATPGGCKSPTLRADHEKDVVAVARAVEMRAGSWNLGWAGSGKRGLAWQRDSHATAKLTVPRLGAEAETHQGFEAEKHHRFESTSMGALLESLTITRREFLSIRGRVFDTDYDEFRNGPDLIAFNPHASNNGVTVTPSVQLGTSSRNWPPAAAAADAACCKVAATLADWPVLAAEPAGNETTHGRRMAMDGAEEFSRPRIAEEDDLGWAESGMASTVAWAAWGTHGGEHLLSSSCSSLTSCWPASACCCCRRTDGVWSLKEVCKQAPLERSSSKPVPGSLSSICGMGDAENDRPSVNEAGARARDAPRYSGPPEPDRMGRAGQDRGPKLSMGLESWTRGVGMGVSYSHGEGEQYYGRGVWEIVMATYAGPGSGSRPSVVLGFFLGSDGGMRHIPHTVARPASTMCFDISWLASPAALSAAGRWQLVAGLCLLVRTLEADARPSAETYPPSGHCPAASKFQDASKRQASDYHLLVELVFPTTAPTAKLLPYPTPYPTPLLLYSGLGPSYASKRDVPALLVFDSDWPVSS</sequence>
<feature type="compositionally biased region" description="Basic and acidic residues" evidence="1">
    <location>
        <begin position="315"/>
        <end position="328"/>
    </location>
</feature>
<dbReference type="EMBL" id="ML977163">
    <property type="protein sequence ID" value="KAF1985210.1"/>
    <property type="molecule type" value="Genomic_DNA"/>
</dbReference>
<evidence type="ECO:0000256" key="1">
    <source>
        <dbReference type="SAM" id="MobiDB-lite"/>
    </source>
</evidence>
<feature type="compositionally biased region" description="Basic and acidic residues" evidence="1">
    <location>
        <begin position="291"/>
        <end position="308"/>
    </location>
</feature>
<dbReference type="Proteomes" id="UP000800041">
    <property type="component" value="Unassembled WGS sequence"/>
</dbReference>
<keyword evidence="3" id="KW-1185">Reference proteome</keyword>
<gene>
    <name evidence="2" type="ORF">K402DRAFT_405355</name>
</gene>